<keyword evidence="5 7" id="KW-0862">Zinc</keyword>
<comment type="cofactor">
    <cofactor evidence="7">
        <name>Zn(2+)</name>
        <dbReference type="ChEBI" id="CHEBI:29105"/>
    </cofactor>
    <text evidence="7">Binds 3 Zn(2+) ions.</text>
</comment>
<protein>
    <recommendedName>
        <fullName evidence="7">Probable endonuclease 4</fullName>
        <ecNumber evidence="7">3.1.21.2</ecNumber>
    </recommendedName>
    <alternativeName>
        <fullName evidence="7">Endodeoxyribonuclease IV</fullName>
    </alternativeName>
    <alternativeName>
        <fullName evidence="7">Endonuclease IV</fullName>
    </alternativeName>
</protein>
<feature type="binding site" evidence="7">
    <location>
        <position position="228"/>
    </location>
    <ligand>
        <name>Zn(2+)</name>
        <dbReference type="ChEBI" id="CHEBI:29105"/>
        <label>3</label>
    </ligand>
</feature>
<feature type="binding site" evidence="7">
    <location>
        <position position="144"/>
    </location>
    <ligand>
        <name>Zn(2+)</name>
        <dbReference type="ChEBI" id="CHEBI:29105"/>
        <label>2</label>
    </ligand>
</feature>
<dbReference type="EMBL" id="ACRF02000014">
    <property type="protein sequence ID" value="EEW93335.1"/>
    <property type="molecule type" value="Genomic_DNA"/>
</dbReference>
<dbReference type="GO" id="GO:0008270">
    <property type="term" value="F:zinc ion binding"/>
    <property type="evidence" value="ECO:0007669"/>
    <property type="project" value="UniProtKB-UniRule"/>
</dbReference>
<dbReference type="GO" id="GO:0003677">
    <property type="term" value="F:DNA binding"/>
    <property type="evidence" value="ECO:0007669"/>
    <property type="project" value="InterPro"/>
</dbReference>
<feature type="binding site" evidence="7">
    <location>
        <position position="68"/>
    </location>
    <ligand>
        <name>Zn(2+)</name>
        <dbReference type="ChEBI" id="CHEBI:29105"/>
        <label>1</label>
    </ligand>
</feature>
<evidence type="ECO:0000313" key="9">
    <source>
        <dbReference type="EMBL" id="EEW93335.1"/>
    </source>
</evidence>
<evidence type="ECO:0000256" key="1">
    <source>
        <dbReference type="ARBA" id="ARBA00005340"/>
    </source>
</evidence>
<dbReference type="Gene3D" id="3.20.20.150">
    <property type="entry name" value="Divalent-metal-dependent TIM barrel enzymes"/>
    <property type="match status" value="1"/>
</dbReference>
<feature type="binding site" evidence="7">
    <location>
        <position position="226"/>
    </location>
    <ligand>
        <name>Zn(2+)</name>
        <dbReference type="ChEBI" id="CHEBI:29105"/>
        <label>3</label>
    </ligand>
</feature>
<dbReference type="eggNOG" id="COG0648">
    <property type="taxonomic scope" value="Bacteria"/>
</dbReference>
<keyword evidence="7 9" id="KW-0255">Endonuclease</keyword>
<dbReference type="PROSITE" id="PS00729">
    <property type="entry name" value="AP_NUCLEASE_F2_1"/>
    <property type="match status" value="1"/>
</dbReference>
<dbReference type="Pfam" id="PF01261">
    <property type="entry name" value="AP_endonuc_2"/>
    <property type="match status" value="1"/>
</dbReference>
<dbReference type="AlphaFoldDB" id="D0BJT2"/>
<evidence type="ECO:0000256" key="5">
    <source>
        <dbReference type="ARBA" id="ARBA00022833"/>
    </source>
</evidence>
<feature type="binding site" evidence="7">
    <location>
        <position position="181"/>
    </location>
    <ligand>
        <name>Zn(2+)</name>
        <dbReference type="ChEBI" id="CHEBI:29105"/>
        <label>3</label>
    </ligand>
</feature>
<dbReference type="HOGENOM" id="CLU_025885_4_1_9"/>
<proteinExistence type="inferred from homology"/>
<feature type="binding site" evidence="7">
    <location>
        <position position="109"/>
    </location>
    <ligand>
        <name>Zn(2+)</name>
        <dbReference type="ChEBI" id="CHEBI:29105"/>
        <label>1</label>
    </ligand>
</feature>
<dbReference type="CDD" id="cd00019">
    <property type="entry name" value="AP2Ec"/>
    <property type="match status" value="1"/>
</dbReference>
<dbReference type="InterPro" id="IPR013022">
    <property type="entry name" value="Xyl_isomerase-like_TIM-brl"/>
</dbReference>
<dbReference type="PROSITE" id="PS51432">
    <property type="entry name" value="AP_NUCLEASE_F2_4"/>
    <property type="match status" value="1"/>
</dbReference>
<dbReference type="EC" id="3.1.21.2" evidence="7"/>
<organism evidence="9 10">
    <name type="scientific">Granulicatella elegans ATCC 700633</name>
    <dbReference type="NCBI Taxonomy" id="626369"/>
    <lineage>
        <taxon>Bacteria</taxon>
        <taxon>Bacillati</taxon>
        <taxon>Bacillota</taxon>
        <taxon>Bacilli</taxon>
        <taxon>Lactobacillales</taxon>
        <taxon>Carnobacteriaceae</taxon>
        <taxon>Granulicatella</taxon>
    </lineage>
</organism>
<dbReference type="SUPFAM" id="SSF51658">
    <property type="entry name" value="Xylose isomerase-like"/>
    <property type="match status" value="1"/>
</dbReference>
<dbReference type="RefSeq" id="WP_006702492.1">
    <property type="nucleotide sequence ID" value="NZ_KI391971.1"/>
</dbReference>
<dbReference type="HAMAP" id="MF_00152">
    <property type="entry name" value="Nfo"/>
    <property type="match status" value="1"/>
</dbReference>
<evidence type="ECO:0000256" key="7">
    <source>
        <dbReference type="HAMAP-Rule" id="MF_00152"/>
    </source>
</evidence>
<evidence type="ECO:0000256" key="2">
    <source>
        <dbReference type="ARBA" id="ARBA00022723"/>
    </source>
</evidence>
<dbReference type="NCBIfam" id="NF002196">
    <property type="entry name" value="PRK01060.1-1"/>
    <property type="match status" value="1"/>
</dbReference>
<gene>
    <name evidence="7" type="primary">nfo</name>
    <name evidence="9" type="ORF">HMPREF0446_00217</name>
</gene>
<feature type="binding site" evidence="7">
    <location>
        <position position="178"/>
    </location>
    <ligand>
        <name>Zn(2+)</name>
        <dbReference type="ChEBI" id="CHEBI:29105"/>
        <label>2</label>
    </ligand>
</feature>
<dbReference type="PANTHER" id="PTHR21445:SF0">
    <property type="entry name" value="APURINIC-APYRIMIDINIC ENDONUCLEASE"/>
    <property type="match status" value="1"/>
</dbReference>
<sequence>MLLGSHVSMSGKEMMLLSAKEAASYKANTMMVYTGAPQNTRRKPIEELMISQGQAFMQANGIEEVVVHAPYIINLANTTKEGYLDFAIEFLREEIRRAEAIGAKQVVLHPGSHVGAGVDVGIAQIVKGLNEVIDKNQKVQIALETMAGKGTELGRTFEEIARMIEGVTHNDRLSVTLDTCHIHDAGYNLKEDFSGVMTEFDKVIGLDRLKVLHINDSKNVCGAHKDRHANFGFGEIGFDALMQVVSEEKFKNIPKILETPYVGEDKKNQKAPYLYEIQMIRQNQFDPELLSKIISQ</sequence>
<dbReference type="InterPro" id="IPR001719">
    <property type="entry name" value="AP_endonuc_2"/>
</dbReference>
<feature type="domain" description="Xylose isomerase-like TIM barrel" evidence="8">
    <location>
        <begin position="20"/>
        <end position="281"/>
    </location>
</feature>
<keyword evidence="3 7" id="KW-0227">DNA damage</keyword>
<reference evidence="9" key="2">
    <citation type="submission" date="2011-10" db="EMBL/GenBank/DDBJ databases">
        <title>The Genome Sequence of Granulicatella elegans ATCC 700633.</title>
        <authorList>
            <consortium name="The Broad Institute Genome Sequencing Platform"/>
            <consortium name="The Broad Institute Genome Sequencing Center for Infectious Disease"/>
            <person name="Earl A."/>
            <person name="Ward D."/>
            <person name="Feldgarden M."/>
            <person name="Gevers D."/>
            <person name="Sibley C.D."/>
            <person name="Field T.R."/>
            <person name="Grinwis M."/>
            <person name="Eshaghurshan C.S."/>
            <person name="Surette M.G."/>
            <person name="Young S.K."/>
            <person name="Zeng Q."/>
            <person name="Gargeya S."/>
            <person name="Fitzgerald M."/>
            <person name="Haas B."/>
            <person name="Abouelleil A."/>
            <person name="Alvarado L."/>
            <person name="Arachchi H.M."/>
            <person name="Berlin A."/>
            <person name="Brown A."/>
            <person name="Chapman S.B."/>
            <person name="Chen Z."/>
            <person name="Dunbar C."/>
            <person name="Freedman E."/>
            <person name="Gearin G."/>
            <person name="Goldberg J."/>
            <person name="Griggs A."/>
            <person name="Gujja S."/>
            <person name="Heiman D."/>
            <person name="Howarth C."/>
            <person name="Larson L."/>
            <person name="Lui A."/>
            <person name="MacDonald P.J.P."/>
            <person name="Montmayeur A."/>
            <person name="Murphy C."/>
            <person name="Neiman D."/>
            <person name="Pearson M."/>
            <person name="Priest M."/>
            <person name="Roberts A."/>
            <person name="Saif S."/>
            <person name="Shea T."/>
            <person name="Shenoy N."/>
            <person name="Sisk P."/>
            <person name="Stolte C."/>
            <person name="Sykes S."/>
            <person name="Wortman J."/>
            <person name="Nusbaum C."/>
            <person name="Birren B."/>
        </authorList>
    </citation>
    <scope>NUCLEOTIDE SEQUENCE [LARGE SCALE GENOMIC DNA]</scope>
    <source>
        <strain evidence="9">ATCC 700633</strain>
    </source>
</reference>
<feature type="binding site" evidence="7">
    <location>
        <position position="213"/>
    </location>
    <ligand>
        <name>Zn(2+)</name>
        <dbReference type="ChEBI" id="CHEBI:29105"/>
        <label>2</label>
    </ligand>
</feature>
<dbReference type="GO" id="GO:0008833">
    <property type="term" value="F:deoxyribonuclease IV (phage-T4-induced) activity"/>
    <property type="evidence" value="ECO:0007669"/>
    <property type="project" value="UniProtKB-UniRule"/>
</dbReference>
<dbReference type="Proteomes" id="UP000002939">
    <property type="component" value="Unassembled WGS sequence"/>
</dbReference>
<keyword evidence="4 7" id="KW-0378">Hydrolase</keyword>
<feature type="binding site" evidence="7">
    <location>
        <position position="144"/>
    </location>
    <ligand>
        <name>Zn(2+)</name>
        <dbReference type="ChEBI" id="CHEBI:29105"/>
        <label>1</label>
    </ligand>
</feature>
<keyword evidence="6 7" id="KW-0234">DNA repair</keyword>
<dbReference type="PANTHER" id="PTHR21445">
    <property type="entry name" value="ENDONUCLEASE IV ENDODEOXYRIBONUCLEASE IV"/>
    <property type="match status" value="1"/>
</dbReference>
<comment type="similarity">
    <text evidence="1 7">Belongs to the AP endonuclease 2 family.</text>
</comment>
<comment type="catalytic activity">
    <reaction evidence="7">
        <text>Endonucleolytic cleavage to 5'-phosphooligonucleotide end-products.</text>
        <dbReference type="EC" id="3.1.21.2"/>
    </reaction>
</comment>
<evidence type="ECO:0000259" key="8">
    <source>
        <dbReference type="Pfam" id="PF01261"/>
    </source>
</evidence>
<dbReference type="PROSITE" id="PS00730">
    <property type="entry name" value="AP_NUCLEASE_F2_2"/>
    <property type="match status" value="1"/>
</dbReference>
<evidence type="ECO:0000256" key="6">
    <source>
        <dbReference type="ARBA" id="ARBA00023204"/>
    </source>
</evidence>
<dbReference type="FunFam" id="3.20.20.150:FF:000001">
    <property type="entry name" value="Probable endonuclease 4"/>
    <property type="match status" value="1"/>
</dbReference>
<feature type="binding site" evidence="7">
    <location>
        <position position="258"/>
    </location>
    <ligand>
        <name>Zn(2+)</name>
        <dbReference type="ChEBI" id="CHEBI:29105"/>
        <label>2</label>
    </ligand>
</feature>
<dbReference type="GO" id="GO:0003906">
    <property type="term" value="F:DNA-(apurinic or apyrimidinic site) endonuclease activity"/>
    <property type="evidence" value="ECO:0007669"/>
    <property type="project" value="TreeGrafter"/>
</dbReference>
<dbReference type="OrthoDB" id="9805666at2"/>
<dbReference type="PROSITE" id="PS00731">
    <property type="entry name" value="AP_NUCLEASE_F2_3"/>
    <property type="match status" value="1"/>
</dbReference>
<comment type="function">
    <text evidence="7">Endonuclease IV plays a role in DNA repair. It cleaves phosphodiester bonds at apurinic or apyrimidinic (AP) sites, generating a 3'-hydroxyl group and a 5'-terminal sugar phosphate.</text>
</comment>
<evidence type="ECO:0000256" key="4">
    <source>
        <dbReference type="ARBA" id="ARBA00022801"/>
    </source>
</evidence>
<dbReference type="STRING" id="626369.HMPREF0446_00217"/>
<keyword evidence="2 7" id="KW-0479">Metal-binding</keyword>
<evidence type="ECO:0000256" key="3">
    <source>
        <dbReference type="ARBA" id="ARBA00022763"/>
    </source>
</evidence>
<dbReference type="InterPro" id="IPR018246">
    <property type="entry name" value="AP_endonuc_F2_Zn_BS"/>
</dbReference>
<keyword evidence="10" id="KW-1185">Reference proteome</keyword>
<dbReference type="SMART" id="SM00518">
    <property type="entry name" value="AP2Ec"/>
    <property type="match status" value="1"/>
</dbReference>
<evidence type="ECO:0000313" key="10">
    <source>
        <dbReference type="Proteomes" id="UP000002939"/>
    </source>
</evidence>
<dbReference type="GO" id="GO:0006284">
    <property type="term" value="P:base-excision repair"/>
    <property type="evidence" value="ECO:0007669"/>
    <property type="project" value="TreeGrafter"/>
</dbReference>
<comment type="caution">
    <text evidence="9">The sequence shown here is derived from an EMBL/GenBank/DDBJ whole genome shotgun (WGS) entry which is preliminary data.</text>
</comment>
<reference evidence="9" key="1">
    <citation type="submission" date="2009-09" db="EMBL/GenBank/DDBJ databases">
        <authorList>
            <consortium name="The Broad Institute Genome Sequencing Platform"/>
            <person name="Ward D."/>
            <person name="Feldgarden M."/>
            <person name="Earl A."/>
            <person name="Young S.K."/>
            <person name="Zeng Q."/>
            <person name="Koehrsen M."/>
            <person name="Alvarado L."/>
            <person name="Berlin A."/>
            <person name="Bochicchio J."/>
            <person name="Borenstein D."/>
            <person name="Chapman S.B."/>
            <person name="Chen Z."/>
            <person name="Engels R."/>
            <person name="Freedman E."/>
            <person name="Gellesch M."/>
            <person name="Goldberg J."/>
            <person name="Griggs A."/>
            <person name="Gujja S."/>
            <person name="Heilman E."/>
            <person name="Heiman D."/>
            <person name="Hepburn T."/>
            <person name="Howarth C."/>
            <person name="Jen D."/>
            <person name="Larson L."/>
            <person name="Lewis B."/>
            <person name="Mehta T."/>
            <person name="Park D."/>
            <person name="Pearson M."/>
            <person name="Roberts A."/>
            <person name="Saif S."/>
            <person name="Shea T."/>
            <person name="Shenoy N."/>
            <person name="Sisk P."/>
            <person name="Stolte C."/>
            <person name="Sykes S."/>
            <person name="Thomson T."/>
            <person name="Walk T."/>
            <person name="White J."/>
            <person name="Yandava C."/>
            <person name="Sibley C.D."/>
            <person name="Field T.R."/>
            <person name="Grinwis M."/>
            <person name="Eshaghurshan C.S."/>
            <person name="Surette M.G."/>
            <person name="Haas B."/>
            <person name="Nusbaum C."/>
            <person name="Birren B."/>
        </authorList>
    </citation>
    <scope>NUCLEOTIDE SEQUENCE [LARGE SCALE GENOMIC DNA]</scope>
    <source>
        <strain evidence="9">ATCC 700633</strain>
    </source>
</reference>
<name>D0BJT2_9LACT</name>
<accession>D0BJT2</accession>
<dbReference type="GO" id="GO:0008081">
    <property type="term" value="F:phosphoric diester hydrolase activity"/>
    <property type="evidence" value="ECO:0007669"/>
    <property type="project" value="TreeGrafter"/>
</dbReference>
<keyword evidence="7" id="KW-0540">Nuclease</keyword>
<dbReference type="NCBIfam" id="TIGR00587">
    <property type="entry name" value="nfo"/>
    <property type="match status" value="1"/>
</dbReference>
<dbReference type="InterPro" id="IPR036237">
    <property type="entry name" value="Xyl_isomerase-like_sf"/>
</dbReference>